<evidence type="ECO:0000313" key="3">
    <source>
        <dbReference type="EMBL" id="KAF7492743.1"/>
    </source>
</evidence>
<name>A0A834RG60_SARSC</name>
<reference evidence="3" key="2">
    <citation type="submission" date="2020-01" db="EMBL/GenBank/DDBJ databases">
        <authorList>
            <person name="Korhonen P.K.K."/>
            <person name="Guangxu M.G."/>
            <person name="Wang T.W."/>
            <person name="Stroehlein A.J.S."/>
            <person name="Young N.D."/>
            <person name="Ang C.-S.A."/>
            <person name="Fernando D.W.F."/>
            <person name="Lu H.L."/>
            <person name="Taylor S.T."/>
            <person name="Ehtesham M.E.M."/>
            <person name="Najaraj S.H.N."/>
            <person name="Harsha G.H.G."/>
            <person name="Madugundu A.M."/>
            <person name="Renuse S.R."/>
            <person name="Holt D.H."/>
            <person name="Pandey A.P."/>
            <person name="Papenfuss A.P."/>
            <person name="Gasser R.B.G."/>
            <person name="Fischer K.F."/>
        </authorList>
    </citation>
    <scope>NUCLEOTIDE SEQUENCE</scope>
    <source>
        <strain evidence="3">SSS_KF_BRIS2020</strain>
    </source>
</reference>
<feature type="domain" description="UBA-like" evidence="2">
    <location>
        <begin position="5"/>
        <end position="45"/>
    </location>
</feature>
<reference evidence="4" key="3">
    <citation type="submission" date="2022-06" db="UniProtKB">
        <authorList>
            <consortium name="EnsemblMetazoa"/>
        </authorList>
    </citation>
    <scope>IDENTIFICATION</scope>
</reference>
<dbReference type="EnsemblMetazoa" id="SSS_5325s_mrna">
    <property type="protein sequence ID" value="KAF7492743.1"/>
    <property type="gene ID" value="SSS_5325"/>
</dbReference>
<proteinExistence type="inferred from homology"/>
<dbReference type="InterPro" id="IPR054109">
    <property type="entry name" value="UBA_8"/>
</dbReference>
<dbReference type="OMA" id="WMELEEI"/>
<reference evidence="5" key="1">
    <citation type="journal article" date="2020" name="PLoS Negl. Trop. Dis.">
        <title>High-quality nuclear genome for Sarcoptes scabiei-A critical resource for a neglected parasite.</title>
        <authorList>
            <person name="Korhonen P.K."/>
            <person name="Gasser R.B."/>
            <person name="Ma G."/>
            <person name="Wang T."/>
            <person name="Stroehlein A.J."/>
            <person name="Young N.D."/>
            <person name="Ang C.S."/>
            <person name="Fernando D.D."/>
            <person name="Lu H.C."/>
            <person name="Taylor S."/>
            <person name="Reynolds S.L."/>
            <person name="Mofiz E."/>
            <person name="Najaraj S.H."/>
            <person name="Gowda H."/>
            <person name="Madugundu A."/>
            <person name="Renuse S."/>
            <person name="Holt D."/>
            <person name="Pandey A."/>
            <person name="Papenfuss A.T."/>
            <person name="Fischer K."/>
        </authorList>
    </citation>
    <scope>NUCLEOTIDE SEQUENCE [LARGE SCALE GENOMIC DNA]</scope>
</reference>
<dbReference type="EMBL" id="WVUK01000056">
    <property type="protein sequence ID" value="KAF7492743.1"/>
    <property type="molecule type" value="Genomic_DNA"/>
</dbReference>
<dbReference type="AlphaFoldDB" id="A0A834RG60"/>
<gene>
    <name evidence="3" type="ORF">SSS_5325</name>
</gene>
<evidence type="ECO:0000313" key="5">
    <source>
        <dbReference type="Proteomes" id="UP000070412"/>
    </source>
</evidence>
<dbReference type="InterPro" id="IPR009060">
    <property type="entry name" value="UBA-like_sf"/>
</dbReference>
<evidence type="ECO:0000259" key="2">
    <source>
        <dbReference type="Pfam" id="PF22566"/>
    </source>
</evidence>
<dbReference type="InterPro" id="IPR039310">
    <property type="entry name" value="UBALD1/2"/>
</dbReference>
<sequence length="156" mass="17212">MDSLREQIMINQFVVAAGCAHDQARQLLQAAHWQFETALSIFLQDSPIVNGSNHFHHTHHHHQICTPANTPATPPNFPDALLQFSKLSTTNNSSSTANNNNNNSEQIFVRTCNTNNNTSQHSPIGPNSLISLHSKRAVPINIMQNNLNGNNTNNVS</sequence>
<comment type="similarity">
    <text evidence="1">Belongs to the UBALD family.</text>
</comment>
<dbReference type="SUPFAM" id="SSF46934">
    <property type="entry name" value="UBA-like"/>
    <property type="match status" value="1"/>
</dbReference>
<organism evidence="3">
    <name type="scientific">Sarcoptes scabiei</name>
    <name type="common">Itch mite</name>
    <name type="synonym">Acarus scabiei</name>
    <dbReference type="NCBI Taxonomy" id="52283"/>
    <lineage>
        <taxon>Eukaryota</taxon>
        <taxon>Metazoa</taxon>
        <taxon>Ecdysozoa</taxon>
        <taxon>Arthropoda</taxon>
        <taxon>Chelicerata</taxon>
        <taxon>Arachnida</taxon>
        <taxon>Acari</taxon>
        <taxon>Acariformes</taxon>
        <taxon>Sarcoptiformes</taxon>
        <taxon>Astigmata</taxon>
        <taxon>Psoroptidia</taxon>
        <taxon>Sarcoptoidea</taxon>
        <taxon>Sarcoptidae</taxon>
        <taxon>Sarcoptinae</taxon>
        <taxon>Sarcoptes</taxon>
    </lineage>
</organism>
<keyword evidence="5" id="KW-1185">Reference proteome</keyword>
<dbReference type="Gene3D" id="1.10.8.10">
    <property type="entry name" value="DNA helicase RuvA subunit, C-terminal domain"/>
    <property type="match status" value="1"/>
</dbReference>
<dbReference type="Pfam" id="PF22566">
    <property type="entry name" value="UBA_8"/>
    <property type="match status" value="1"/>
</dbReference>
<evidence type="ECO:0000256" key="1">
    <source>
        <dbReference type="ARBA" id="ARBA00006090"/>
    </source>
</evidence>
<evidence type="ECO:0000313" key="4">
    <source>
        <dbReference type="EnsemblMetazoa" id="KAF7492743.1"/>
    </source>
</evidence>
<dbReference type="PANTHER" id="PTHR31993">
    <property type="entry name" value="UBA-LIKE DOMAIN-CONTAINING PROTEIN 2"/>
    <property type="match status" value="1"/>
</dbReference>
<dbReference type="PROSITE" id="PS51257">
    <property type="entry name" value="PROKAR_LIPOPROTEIN"/>
    <property type="match status" value="1"/>
</dbReference>
<dbReference type="OrthoDB" id="6093553at2759"/>
<accession>A0A834RG60</accession>
<dbReference type="CDD" id="cd14343">
    <property type="entry name" value="UBA_F100B_like"/>
    <property type="match status" value="1"/>
</dbReference>
<protein>
    <submittedName>
        <fullName evidence="3">UBA-like domain-containing protein 2-B</fullName>
    </submittedName>
</protein>
<dbReference type="Proteomes" id="UP000070412">
    <property type="component" value="Unassembled WGS sequence"/>
</dbReference>
<dbReference type="PANTHER" id="PTHR31993:SF4">
    <property type="entry name" value="UBA-LIKE DOMAIN-CONTAINING PROTEIN"/>
    <property type="match status" value="1"/>
</dbReference>